<dbReference type="OMA" id="FFEWMGL"/>
<dbReference type="Pfam" id="PF01535">
    <property type="entry name" value="PPR"/>
    <property type="match status" value="3"/>
</dbReference>
<reference evidence="4 5" key="1">
    <citation type="journal article" date="2021" name="Nat. Plants">
        <title>The Taxus genome provides insights into paclitaxel biosynthesis.</title>
        <authorList>
            <person name="Xiong X."/>
            <person name="Gou J."/>
            <person name="Liao Q."/>
            <person name="Li Y."/>
            <person name="Zhou Q."/>
            <person name="Bi G."/>
            <person name="Li C."/>
            <person name="Du R."/>
            <person name="Wang X."/>
            <person name="Sun T."/>
            <person name="Guo L."/>
            <person name="Liang H."/>
            <person name="Lu P."/>
            <person name="Wu Y."/>
            <person name="Zhang Z."/>
            <person name="Ro D.K."/>
            <person name="Shang Y."/>
            <person name="Huang S."/>
            <person name="Yan J."/>
        </authorList>
    </citation>
    <scope>NUCLEOTIDE SEQUENCE [LARGE SCALE GENOMIC DNA]</scope>
    <source>
        <strain evidence="4">Ta-2019</strain>
    </source>
</reference>
<evidence type="ECO:0000256" key="1">
    <source>
        <dbReference type="ARBA" id="ARBA00022737"/>
    </source>
</evidence>
<dbReference type="Proteomes" id="UP000824469">
    <property type="component" value="Unassembled WGS sequence"/>
</dbReference>
<feature type="repeat" description="PPR" evidence="2">
    <location>
        <begin position="398"/>
        <end position="432"/>
    </location>
</feature>
<sequence length="703" mass="80395">MDLSYLDGLGHLERDLGICGHFGLHHGFPGLCKRINLKRVVRLRAQLNDVSNEPLNPFAHVSETLCNATNAQTSETHDTEINTHDSETHLTETNSHVSETHYTETHSHVSETHYTETNPHVAISQYNQTNAHLADTHDRGVGDADMDSNASPHEQELLRSIINTAKSLPVDTMSTNFFNPYRKGISNTDCDLLLQLFGDEGLISQALHLLDWMGLQDPSMVSPKSYSIVFLLLGKAGLPENLWVLFEDMPDGKEFHCVNVYNALISGFSSCSRYDDAWKVFEEMEMRNIGPDSVTCTSLITIMTKSGEKAKDTWQFFERMSKNGVEWSSEIFGSLIKSFCNKGLMKESLIVLSEMERHSFEPNVDIFNTLIDAFGKANQLEEAEWLFLEMKDKHLQLTVSTYNSLIDAYSKKGRHGVVEELIQEMEQLGLNPDVWTFTYLISAYAMQKKMSDKAANAFLRMRKRDIFPSSHSYTALIHAYSIDDWHEKAYITFEEMIREGLKPSIETYTILLDGYRRVGDTQKLMEIWKMMMEDGIEGTRVIFNILVDGFAKLGHCLEARKVICEFGKKGLKPNVMTYNMLINAYARAGWHTKCPQVLKEMVAAGLKPDAYTYSTLIYAYFRVRDFRKASYYHKEMIKNKQTSNSVSYKKMKALLDAHRTIKSKRDKKAALTQIRKQIGLPSRNKQPQEFWKNKKKSTNRVSD</sequence>
<feature type="repeat" description="PPR" evidence="2">
    <location>
        <begin position="328"/>
        <end position="362"/>
    </location>
</feature>
<dbReference type="InterPro" id="IPR011990">
    <property type="entry name" value="TPR-like_helical_dom_sf"/>
</dbReference>
<evidence type="ECO:0000256" key="3">
    <source>
        <dbReference type="SAM" id="MobiDB-lite"/>
    </source>
</evidence>
<name>A0AA38L085_TAXCH</name>
<keyword evidence="5" id="KW-1185">Reference proteome</keyword>
<evidence type="ECO:0000256" key="2">
    <source>
        <dbReference type="PROSITE-ProRule" id="PRU00708"/>
    </source>
</evidence>
<dbReference type="Pfam" id="PF13041">
    <property type="entry name" value="PPR_2"/>
    <property type="match status" value="4"/>
</dbReference>
<feature type="repeat" description="PPR" evidence="2">
    <location>
        <begin position="363"/>
        <end position="397"/>
    </location>
</feature>
<dbReference type="NCBIfam" id="TIGR00756">
    <property type="entry name" value="PPR"/>
    <property type="match status" value="9"/>
</dbReference>
<evidence type="ECO:0000313" key="5">
    <source>
        <dbReference type="Proteomes" id="UP000824469"/>
    </source>
</evidence>
<feature type="region of interest" description="Disordered" evidence="3">
    <location>
        <begin position="674"/>
        <end position="703"/>
    </location>
</feature>
<feature type="repeat" description="PPR" evidence="2">
    <location>
        <begin position="433"/>
        <end position="468"/>
    </location>
</feature>
<accession>A0AA38L085</accession>
<feature type="repeat" description="PPR" evidence="2">
    <location>
        <begin position="504"/>
        <end position="538"/>
    </location>
</feature>
<feature type="repeat" description="PPR" evidence="2">
    <location>
        <begin position="609"/>
        <end position="643"/>
    </location>
</feature>
<dbReference type="AlphaFoldDB" id="A0AA38L085"/>
<dbReference type="Gene3D" id="1.25.40.10">
    <property type="entry name" value="Tetratricopeptide repeat domain"/>
    <property type="match status" value="4"/>
</dbReference>
<dbReference type="PANTHER" id="PTHR45613:SF9">
    <property type="entry name" value="MITOCHONDRIAL GROUP I INTRON SPLICING FACTOR CCM1"/>
    <property type="match status" value="1"/>
</dbReference>
<dbReference type="InterPro" id="IPR002885">
    <property type="entry name" value="PPR_rpt"/>
</dbReference>
<proteinExistence type="predicted"/>
<comment type="caution">
    <text evidence="4">The sequence shown here is derived from an EMBL/GenBank/DDBJ whole genome shotgun (WGS) entry which is preliminary data.</text>
</comment>
<feature type="repeat" description="PPR" evidence="2">
    <location>
        <begin position="292"/>
        <end position="327"/>
    </location>
</feature>
<protein>
    <recommendedName>
        <fullName evidence="6">Pentatricopeptide repeat-containing protein</fullName>
    </recommendedName>
</protein>
<feature type="repeat" description="PPR" evidence="2">
    <location>
        <begin position="539"/>
        <end position="573"/>
    </location>
</feature>
<evidence type="ECO:0000313" key="4">
    <source>
        <dbReference type="EMBL" id="KAH9307462.1"/>
    </source>
</evidence>
<feature type="repeat" description="PPR" evidence="2">
    <location>
        <begin position="574"/>
        <end position="608"/>
    </location>
</feature>
<keyword evidence="1" id="KW-0677">Repeat</keyword>
<feature type="compositionally biased region" description="Basic residues" evidence="3">
    <location>
        <begin position="693"/>
        <end position="703"/>
    </location>
</feature>
<evidence type="ECO:0008006" key="6">
    <source>
        <dbReference type="Google" id="ProtNLM"/>
    </source>
</evidence>
<feature type="repeat" description="PPR" evidence="2">
    <location>
        <begin position="257"/>
        <end position="291"/>
    </location>
</feature>
<dbReference type="EMBL" id="JAHRHJ020000007">
    <property type="protein sequence ID" value="KAH9307462.1"/>
    <property type="molecule type" value="Genomic_DNA"/>
</dbReference>
<feature type="repeat" description="PPR" evidence="2">
    <location>
        <begin position="469"/>
        <end position="503"/>
    </location>
</feature>
<organism evidence="4 5">
    <name type="scientific">Taxus chinensis</name>
    <name type="common">Chinese yew</name>
    <name type="synonym">Taxus wallichiana var. chinensis</name>
    <dbReference type="NCBI Taxonomy" id="29808"/>
    <lineage>
        <taxon>Eukaryota</taxon>
        <taxon>Viridiplantae</taxon>
        <taxon>Streptophyta</taxon>
        <taxon>Embryophyta</taxon>
        <taxon>Tracheophyta</taxon>
        <taxon>Spermatophyta</taxon>
        <taxon>Pinopsida</taxon>
        <taxon>Pinidae</taxon>
        <taxon>Conifers II</taxon>
        <taxon>Cupressales</taxon>
        <taxon>Taxaceae</taxon>
        <taxon>Taxus</taxon>
    </lineage>
</organism>
<dbReference type="PROSITE" id="PS51375">
    <property type="entry name" value="PPR"/>
    <property type="match status" value="11"/>
</dbReference>
<gene>
    <name evidence="4" type="ORF">KI387_035373</name>
</gene>
<dbReference type="PANTHER" id="PTHR45613">
    <property type="entry name" value="PENTATRICOPEPTIDE REPEAT-CONTAINING PROTEIN"/>
    <property type="match status" value="1"/>
</dbReference>